<evidence type="ECO:0000256" key="4">
    <source>
        <dbReference type="ARBA" id="ARBA00012458"/>
    </source>
</evidence>
<dbReference type="PROSITE" id="PS00793">
    <property type="entry name" value="DHPS_2"/>
    <property type="match status" value="1"/>
</dbReference>
<dbReference type="SUPFAM" id="SSF51717">
    <property type="entry name" value="Dihydropteroate synthetase-like"/>
    <property type="match status" value="1"/>
</dbReference>
<dbReference type="RefSeq" id="WP_380697739.1">
    <property type="nucleotide sequence ID" value="NZ_JBHRYR010000004.1"/>
</dbReference>
<evidence type="ECO:0000256" key="9">
    <source>
        <dbReference type="RuleBase" id="RU361205"/>
    </source>
</evidence>
<dbReference type="Proteomes" id="UP001595617">
    <property type="component" value="Unassembled WGS sequence"/>
</dbReference>
<evidence type="ECO:0000256" key="5">
    <source>
        <dbReference type="ARBA" id="ARBA00022679"/>
    </source>
</evidence>
<comment type="function">
    <text evidence="9">Catalyzes the condensation of para-aminobenzoate (pABA) with 6-hydroxymethyl-7,8-dihydropterin diphosphate (DHPt-PP) to form 7,8-dihydropteroate (H2Pte), the immediate precursor of folate derivatives.</text>
</comment>
<feature type="domain" description="Pterin-binding" evidence="10">
    <location>
        <begin position="15"/>
        <end position="267"/>
    </location>
</feature>
<comment type="cofactor">
    <cofactor evidence="2 9">
        <name>Mg(2+)</name>
        <dbReference type="ChEBI" id="CHEBI:18420"/>
    </cofactor>
</comment>
<dbReference type="Pfam" id="PF00809">
    <property type="entry name" value="Pterin_bind"/>
    <property type="match status" value="1"/>
</dbReference>
<keyword evidence="8 9" id="KW-0289">Folate biosynthesis</keyword>
<proteinExistence type="inferred from homology"/>
<name>A0ABV7ZZI5_9GAMM</name>
<dbReference type="GO" id="GO:0004156">
    <property type="term" value="F:dihydropteroate synthase activity"/>
    <property type="evidence" value="ECO:0007669"/>
    <property type="project" value="UniProtKB-EC"/>
</dbReference>
<dbReference type="InterPro" id="IPR000489">
    <property type="entry name" value="Pterin-binding_dom"/>
</dbReference>
<evidence type="ECO:0000259" key="10">
    <source>
        <dbReference type="PROSITE" id="PS50972"/>
    </source>
</evidence>
<accession>A0ABV7ZZI5</accession>
<dbReference type="InterPro" id="IPR045031">
    <property type="entry name" value="DHP_synth-like"/>
</dbReference>
<evidence type="ECO:0000256" key="7">
    <source>
        <dbReference type="ARBA" id="ARBA00022842"/>
    </source>
</evidence>
<evidence type="ECO:0000313" key="11">
    <source>
        <dbReference type="EMBL" id="MFC3853947.1"/>
    </source>
</evidence>
<protein>
    <recommendedName>
        <fullName evidence="4 9">Dihydropteroate synthase</fullName>
        <shortName evidence="9">DHPS</shortName>
        <ecNumber evidence="4 9">2.5.1.15</ecNumber>
    </recommendedName>
    <alternativeName>
        <fullName evidence="9">Dihydropteroate pyrophosphorylase</fullName>
    </alternativeName>
</protein>
<evidence type="ECO:0000256" key="3">
    <source>
        <dbReference type="ARBA" id="ARBA00004763"/>
    </source>
</evidence>
<dbReference type="InterPro" id="IPR006390">
    <property type="entry name" value="DHP_synth_dom"/>
</dbReference>
<comment type="caution">
    <text evidence="11">The sequence shown here is derived from an EMBL/GenBank/DDBJ whole genome shotgun (WGS) entry which is preliminary data.</text>
</comment>
<dbReference type="PANTHER" id="PTHR20941">
    <property type="entry name" value="FOLATE SYNTHESIS PROTEINS"/>
    <property type="match status" value="1"/>
</dbReference>
<evidence type="ECO:0000256" key="1">
    <source>
        <dbReference type="ARBA" id="ARBA00000012"/>
    </source>
</evidence>
<dbReference type="NCBIfam" id="TIGR01496">
    <property type="entry name" value="DHPS"/>
    <property type="match status" value="1"/>
</dbReference>
<dbReference type="InterPro" id="IPR011005">
    <property type="entry name" value="Dihydropteroate_synth-like_sf"/>
</dbReference>
<evidence type="ECO:0000256" key="2">
    <source>
        <dbReference type="ARBA" id="ARBA00001946"/>
    </source>
</evidence>
<evidence type="ECO:0000256" key="8">
    <source>
        <dbReference type="ARBA" id="ARBA00022909"/>
    </source>
</evidence>
<comment type="similarity">
    <text evidence="9">Belongs to the DHPS family.</text>
</comment>
<keyword evidence="7 9" id="KW-0460">Magnesium</keyword>
<gene>
    <name evidence="11" type="primary">folP</name>
    <name evidence="11" type="ORF">ACFOOG_13970</name>
</gene>
<dbReference type="PROSITE" id="PS50972">
    <property type="entry name" value="PTERIN_BINDING"/>
    <property type="match status" value="1"/>
</dbReference>
<evidence type="ECO:0000256" key="6">
    <source>
        <dbReference type="ARBA" id="ARBA00022723"/>
    </source>
</evidence>
<organism evidence="11 12">
    <name type="scientific">Saccharospirillum mangrovi</name>
    <dbReference type="NCBI Taxonomy" id="2161747"/>
    <lineage>
        <taxon>Bacteria</taxon>
        <taxon>Pseudomonadati</taxon>
        <taxon>Pseudomonadota</taxon>
        <taxon>Gammaproteobacteria</taxon>
        <taxon>Oceanospirillales</taxon>
        <taxon>Saccharospirillaceae</taxon>
        <taxon>Saccharospirillum</taxon>
    </lineage>
</organism>
<keyword evidence="5 9" id="KW-0808">Transferase</keyword>
<dbReference type="CDD" id="cd00739">
    <property type="entry name" value="DHPS"/>
    <property type="match status" value="1"/>
</dbReference>
<reference evidence="12" key="1">
    <citation type="journal article" date="2019" name="Int. J. Syst. Evol. Microbiol.">
        <title>The Global Catalogue of Microorganisms (GCM) 10K type strain sequencing project: providing services to taxonomists for standard genome sequencing and annotation.</title>
        <authorList>
            <consortium name="The Broad Institute Genomics Platform"/>
            <consortium name="The Broad Institute Genome Sequencing Center for Infectious Disease"/>
            <person name="Wu L."/>
            <person name="Ma J."/>
        </authorList>
    </citation>
    <scope>NUCLEOTIDE SEQUENCE [LARGE SCALE GENOMIC DNA]</scope>
    <source>
        <strain evidence="12">IBRC 10765</strain>
    </source>
</reference>
<dbReference type="Gene3D" id="3.20.20.20">
    <property type="entry name" value="Dihydropteroate synthase-like"/>
    <property type="match status" value="1"/>
</dbReference>
<keyword evidence="6 9" id="KW-0479">Metal-binding</keyword>
<dbReference type="PROSITE" id="PS00792">
    <property type="entry name" value="DHPS_1"/>
    <property type="match status" value="1"/>
</dbReference>
<dbReference type="EC" id="2.5.1.15" evidence="4 9"/>
<comment type="pathway">
    <text evidence="3 9">Cofactor biosynthesis; tetrahydrofolate biosynthesis; 7,8-dihydrofolate from 2-amino-4-hydroxy-6-hydroxymethyl-7,8-dihydropteridine diphosphate and 4-aminobenzoate: step 1/2.</text>
</comment>
<evidence type="ECO:0000313" key="12">
    <source>
        <dbReference type="Proteomes" id="UP001595617"/>
    </source>
</evidence>
<comment type="catalytic activity">
    <reaction evidence="1">
        <text>(7,8-dihydropterin-6-yl)methyl diphosphate + 4-aminobenzoate = 7,8-dihydropteroate + diphosphate</text>
        <dbReference type="Rhea" id="RHEA:19949"/>
        <dbReference type="ChEBI" id="CHEBI:17836"/>
        <dbReference type="ChEBI" id="CHEBI:17839"/>
        <dbReference type="ChEBI" id="CHEBI:33019"/>
        <dbReference type="ChEBI" id="CHEBI:72950"/>
        <dbReference type="EC" id="2.5.1.15"/>
    </reaction>
</comment>
<dbReference type="EMBL" id="JBHRYR010000004">
    <property type="protein sequence ID" value="MFC3853947.1"/>
    <property type="molecule type" value="Genomic_DNA"/>
</dbReference>
<dbReference type="PANTHER" id="PTHR20941:SF1">
    <property type="entry name" value="FOLIC ACID SYNTHESIS PROTEIN FOL1"/>
    <property type="match status" value="1"/>
</dbReference>
<keyword evidence="12" id="KW-1185">Reference proteome</keyword>
<sequence length="274" mass="29429">MALRHGSRRLDFQQTRVMGVLNTTPDSFSDGGRYTQPERLAKRITEMLVAGVDVIDVGGESTRPGAQPVSVDEELSRVIPAIEAIRQQSDVWISVDTSTPDVMAAAVAAGADWINDVRALSREGALSMAASLDVPVCLMHMQGQPGTMQQNPEYDDVVAQVSGYLAKRVDIALRAGVKREHIVLDPGFGFGKSFAHNVALFRALPQLLALGFPLLVGVSRKTMLGDITGKPIAQRGTASVAAALLAAQHGVQMVRVHDVDETVDALNVWRALKN</sequence>